<dbReference type="Gene3D" id="3.30.420.10">
    <property type="entry name" value="Ribonuclease H-like superfamily/Ribonuclease H"/>
    <property type="match status" value="1"/>
</dbReference>
<sequence>MNSTSEATRTSDPGVESSRSANVAQKISNHMNIKTDLKGPRRRGARSDMVVDNEESDANQDQIKSKSIGFDARPHDTHAGLMDFCQPVKVISMSSKAQKLTDKATDESAQKCKDKGFTFDKKTMWAKDSNIGARAREPNWTDEQVQTINAMAKTKLPLKDVSDTRRVVPDPNGTYVTYDDGGAALIRSPAFLNNIDPEKYCIGMGRVKGDLKTGNNMLYSDVVMSGTCKGIVIEGVPRKTLDKRPQVMHASARTGKERRIGHEFVRIGLPRMYFAPVLETLKSEYPSLLDRVVVTVGYYWLYASWGVTGTPGKYKYMAAPGRLAETQELSEILRMANGQSCLCQATIAISTAFSGKLSGNMIVRDGDGCSLSIKLHNALHLKMVDYRSPPPVEEARTEANKRNSSKVMSTSSNRETFPVKVWSKDFIVSEKSALFMTPRTSDGTPAFVSCDEAYCNFNTGVGESEACTLRLGFNKCMAHMEIEDVEKHEPQVKNPGRLITVYYGIQLSNDGEVEQIGARTNDGYTFSGIIRTSVRTNKSPILRRFRADVWNLLASDPRSVMQSFVDWMETLLINSEQGSPRNLKIMLIAHNGVLFNHLHLLRTMLKHGIEPPDILLSDSMAILKIMIGKNETTELVDLGNKYVPWIDHTPRDADSEAQVLMAVMKQVFRNPSSLYTRFSIHCTKYMTLVGLSMYQKTMSMDQRIREAMAS</sequence>
<comment type="caution">
    <text evidence="2">The sequence shown here is derived from an EMBL/GenBank/DDBJ whole genome shotgun (WGS) entry which is preliminary data.</text>
</comment>
<feature type="region of interest" description="Disordered" evidence="1">
    <location>
        <begin position="1"/>
        <end position="61"/>
    </location>
</feature>
<dbReference type="GO" id="GO:0003676">
    <property type="term" value="F:nucleic acid binding"/>
    <property type="evidence" value="ECO:0007669"/>
    <property type="project" value="InterPro"/>
</dbReference>
<keyword evidence="3" id="KW-1185">Reference proteome</keyword>
<organism evidence="2 3">
    <name type="scientific">Trichoderma parareesei</name>
    <name type="common">Filamentous fungus</name>
    <dbReference type="NCBI Taxonomy" id="858221"/>
    <lineage>
        <taxon>Eukaryota</taxon>
        <taxon>Fungi</taxon>
        <taxon>Dikarya</taxon>
        <taxon>Ascomycota</taxon>
        <taxon>Pezizomycotina</taxon>
        <taxon>Sordariomycetes</taxon>
        <taxon>Hypocreomycetidae</taxon>
        <taxon>Hypocreales</taxon>
        <taxon>Hypocreaceae</taxon>
        <taxon>Trichoderma</taxon>
    </lineage>
</organism>
<evidence type="ECO:0000313" key="2">
    <source>
        <dbReference type="EMBL" id="OTA03379.1"/>
    </source>
</evidence>
<reference evidence="2 3" key="1">
    <citation type="journal article" date="2015" name="Genome Announc.">
        <title>Genome sequence and annotation of Trichoderma parareesei, the ancestor of the cellulase producer Trichoderma reesei.</title>
        <authorList>
            <person name="Yang D."/>
            <person name="Pomraning K."/>
            <person name="Kopchinskiy A."/>
            <person name="Karimi Aghcheh R."/>
            <person name="Atanasova L."/>
            <person name="Chenthamara K."/>
            <person name="Baker S.E."/>
            <person name="Zhang R."/>
            <person name="Shen Q."/>
            <person name="Freitag M."/>
            <person name="Kubicek C.P."/>
            <person name="Druzhinina I.S."/>
        </authorList>
    </citation>
    <scope>NUCLEOTIDE SEQUENCE [LARGE SCALE GENOMIC DNA]</scope>
    <source>
        <strain evidence="2 3">CBS 125925</strain>
    </source>
</reference>
<dbReference type="EMBL" id="LFMI01000403">
    <property type="protein sequence ID" value="OTA03379.1"/>
    <property type="molecule type" value="Genomic_DNA"/>
</dbReference>
<gene>
    <name evidence="2" type="ORF">A9Z42_0038310</name>
</gene>
<feature type="region of interest" description="Disordered" evidence="1">
    <location>
        <begin position="391"/>
        <end position="411"/>
    </location>
</feature>
<name>A0A2H2Z7F4_TRIPA</name>
<protein>
    <submittedName>
        <fullName evidence="2">Uncharacterized protein</fullName>
    </submittedName>
</protein>
<evidence type="ECO:0000256" key="1">
    <source>
        <dbReference type="SAM" id="MobiDB-lite"/>
    </source>
</evidence>
<dbReference type="Proteomes" id="UP000219286">
    <property type="component" value="Unassembled WGS sequence"/>
</dbReference>
<dbReference type="AlphaFoldDB" id="A0A2H2Z7F4"/>
<evidence type="ECO:0000313" key="3">
    <source>
        <dbReference type="Proteomes" id="UP000219286"/>
    </source>
</evidence>
<proteinExistence type="predicted"/>
<accession>A0A2H2Z7F4</accession>
<feature type="compositionally biased region" description="Polar residues" evidence="1">
    <location>
        <begin position="1"/>
        <end position="32"/>
    </location>
</feature>
<dbReference type="InterPro" id="IPR036397">
    <property type="entry name" value="RNaseH_sf"/>
</dbReference>